<reference evidence="2 3" key="1">
    <citation type="submission" date="2017-02" db="EMBL/GenBank/DDBJ databases">
        <title>Complete genome sequences of Mycobacterium kansasii strains isolated from rhesus macaques.</title>
        <authorList>
            <person name="Panda A."/>
            <person name="Nagaraj S."/>
            <person name="Zhao X."/>
            <person name="Tettelin H."/>
            <person name="Detolla L.J."/>
        </authorList>
    </citation>
    <scope>NUCLEOTIDE SEQUENCE [LARGE SCALE GENOMIC DNA]</scope>
    <source>
        <strain evidence="2 3">11-3813</strain>
    </source>
</reference>
<feature type="region of interest" description="Disordered" evidence="1">
    <location>
        <begin position="15"/>
        <end position="42"/>
    </location>
</feature>
<dbReference type="Proteomes" id="UP000189229">
    <property type="component" value="Unassembled WGS sequence"/>
</dbReference>
<evidence type="ECO:0000313" key="3">
    <source>
        <dbReference type="Proteomes" id="UP000189229"/>
    </source>
</evidence>
<dbReference type="EMBL" id="MVBM01000003">
    <property type="protein sequence ID" value="OOK75725.1"/>
    <property type="molecule type" value="Genomic_DNA"/>
</dbReference>
<accession>A0A1V3X943</accession>
<organism evidence="2 3">
    <name type="scientific">Mycobacterium kansasii</name>
    <dbReference type="NCBI Taxonomy" id="1768"/>
    <lineage>
        <taxon>Bacteria</taxon>
        <taxon>Bacillati</taxon>
        <taxon>Actinomycetota</taxon>
        <taxon>Actinomycetes</taxon>
        <taxon>Mycobacteriales</taxon>
        <taxon>Mycobacteriaceae</taxon>
        <taxon>Mycobacterium</taxon>
    </lineage>
</organism>
<protein>
    <submittedName>
        <fullName evidence="2">Uncharacterized protein</fullName>
    </submittedName>
</protein>
<sequence length="42" mass="4456">MLMVVAPSWSVTTEMASESVSSSASSVDRFPPVPTGSEPVEW</sequence>
<comment type="caution">
    <text evidence="2">The sequence shown here is derived from an EMBL/GenBank/DDBJ whole genome shotgun (WGS) entry which is preliminary data.</text>
</comment>
<feature type="compositionally biased region" description="Low complexity" evidence="1">
    <location>
        <begin position="15"/>
        <end position="26"/>
    </location>
</feature>
<evidence type="ECO:0000256" key="1">
    <source>
        <dbReference type="SAM" id="MobiDB-lite"/>
    </source>
</evidence>
<proteinExistence type="predicted"/>
<dbReference type="AlphaFoldDB" id="A0A1V3X943"/>
<gene>
    <name evidence="2" type="ORF">BZL30_3476</name>
</gene>
<name>A0A1V3X943_MYCKA</name>
<evidence type="ECO:0000313" key="2">
    <source>
        <dbReference type="EMBL" id="OOK75725.1"/>
    </source>
</evidence>